<dbReference type="Gene3D" id="2.30.110.10">
    <property type="entry name" value="Electron Transport, Fmn-binding Protein, Chain A"/>
    <property type="match status" value="1"/>
</dbReference>
<dbReference type="RefSeq" id="WP_109594580.1">
    <property type="nucleotide sequence ID" value="NZ_BONA01000050.1"/>
</dbReference>
<keyword evidence="4" id="KW-1185">Reference proteome</keyword>
<dbReference type="InterPro" id="IPR019920">
    <property type="entry name" value="F420-binding_dom_put"/>
</dbReference>
<dbReference type="InterPro" id="IPR012349">
    <property type="entry name" value="Split_barrel_FMN-bd"/>
</dbReference>
<name>A0A316FFN7_9ACTN</name>
<dbReference type="OrthoDB" id="157302at2"/>
<dbReference type="SUPFAM" id="SSF50475">
    <property type="entry name" value="FMN-binding split barrel"/>
    <property type="match status" value="1"/>
</dbReference>
<dbReference type="PANTHER" id="PTHR35176">
    <property type="entry name" value="HEME OXYGENASE HI_0854-RELATED"/>
    <property type="match status" value="1"/>
</dbReference>
<organism evidence="3 4">
    <name type="scientific">Actinoplanes xinjiangensis</name>
    <dbReference type="NCBI Taxonomy" id="512350"/>
    <lineage>
        <taxon>Bacteria</taxon>
        <taxon>Bacillati</taxon>
        <taxon>Actinomycetota</taxon>
        <taxon>Actinomycetes</taxon>
        <taxon>Micromonosporales</taxon>
        <taxon>Micromonosporaceae</taxon>
        <taxon>Actinoplanes</taxon>
    </lineage>
</organism>
<sequence>MAKAMTTAEIRDFLSAGTRTGKLATVRVDGSPHVVPVWFVLDGDDLLFNTGADTVKGRALAREGRAALCVDEEAAPYAYVTVRGPVTLSTDLADVRAWATRIAERYMGPDLADSYGARNGVEGELLVRLRLEKVSGFTAVAD</sequence>
<evidence type="ECO:0000313" key="4">
    <source>
        <dbReference type="Proteomes" id="UP000245697"/>
    </source>
</evidence>
<feature type="domain" description="Pyridoxamine 5'-phosphate oxidase N-terminal" evidence="2">
    <location>
        <begin position="7"/>
        <end position="126"/>
    </location>
</feature>
<dbReference type="Pfam" id="PF01243">
    <property type="entry name" value="PNPOx_N"/>
    <property type="match status" value="1"/>
</dbReference>
<dbReference type="GO" id="GO:0005829">
    <property type="term" value="C:cytosol"/>
    <property type="evidence" value="ECO:0007669"/>
    <property type="project" value="TreeGrafter"/>
</dbReference>
<protein>
    <submittedName>
        <fullName evidence="3">PPOX class probable F420-dependent enzyme</fullName>
    </submittedName>
</protein>
<proteinExistence type="predicted"/>
<dbReference type="GO" id="GO:0016627">
    <property type="term" value="F:oxidoreductase activity, acting on the CH-CH group of donors"/>
    <property type="evidence" value="ECO:0007669"/>
    <property type="project" value="TreeGrafter"/>
</dbReference>
<evidence type="ECO:0000256" key="1">
    <source>
        <dbReference type="ARBA" id="ARBA00023002"/>
    </source>
</evidence>
<accession>A0A316FFN7</accession>
<dbReference type="InterPro" id="IPR011576">
    <property type="entry name" value="Pyridox_Oxase_N"/>
</dbReference>
<dbReference type="AlphaFoldDB" id="A0A316FFN7"/>
<gene>
    <name evidence="3" type="ORF">BC793_108344</name>
</gene>
<comment type="caution">
    <text evidence="3">The sequence shown here is derived from an EMBL/GenBank/DDBJ whole genome shotgun (WGS) entry which is preliminary data.</text>
</comment>
<dbReference type="GO" id="GO:0070967">
    <property type="term" value="F:coenzyme F420 binding"/>
    <property type="evidence" value="ECO:0007669"/>
    <property type="project" value="TreeGrafter"/>
</dbReference>
<dbReference type="NCBIfam" id="TIGR03618">
    <property type="entry name" value="Rv1155_F420"/>
    <property type="match status" value="1"/>
</dbReference>
<dbReference type="Proteomes" id="UP000245697">
    <property type="component" value="Unassembled WGS sequence"/>
</dbReference>
<reference evidence="3 4" key="1">
    <citation type="submission" date="2018-05" db="EMBL/GenBank/DDBJ databases">
        <title>Genomic Encyclopedia of Archaeal and Bacterial Type Strains, Phase II (KMG-II): from individual species to whole genera.</title>
        <authorList>
            <person name="Goeker M."/>
        </authorList>
    </citation>
    <scope>NUCLEOTIDE SEQUENCE [LARGE SCALE GENOMIC DNA]</scope>
    <source>
        <strain evidence="3 4">DSM 45184</strain>
    </source>
</reference>
<evidence type="ECO:0000313" key="3">
    <source>
        <dbReference type="EMBL" id="PWK47229.1"/>
    </source>
</evidence>
<dbReference type="PANTHER" id="PTHR35176:SF1">
    <property type="entry name" value="F420H(2)-DEPENDENT BILIVERDIN REDUCTASE"/>
    <property type="match status" value="1"/>
</dbReference>
<evidence type="ECO:0000259" key="2">
    <source>
        <dbReference type="Pfam" id="PF01243"/>
    </source>
</evidence>
<dbReference type="EMBL" id="QGGR01000008">
    <property type="protein sequence ID" value="PWK47229.1"/>
    <property type="molecule type" value="Genomic_DNA"/>
</dbReference>
<keyword evidence="1" id="KW-0560">Oxidoreductase</keyword>
<dbReference type="InterPro" id="IPR052019">
    <property type="entry name" value="F420H2_bilvrd_red/Heme_oxyg"/>
</dbReference>